<dbReference type="GO" id="GO:0005737">
    <property type="term" value="C:cytoplasm"/>
    <property type="evidence" value="ECO:0007669"/>
    <property type="project" value="EnsemblFungi"/>
</dbReference>
<comment type="caution">
    <text evidence="6">The sequence shown here is derived from an EMBL/GenBank/DDBJ whole genome shotgun (WGS) entry which is preliminary data.</text>
</comment>
<proteinExistence type="inferred from homology"/>
<feature type="region of interest" description="Disordered" evidence="4">
    <location>
        <begin position="1"/>
        <end position="20"/>
    </location>
</feature>
<dbReference type="PANTHER" id="PTHR13326:SF21">
    <property type="entry name" value="PSEUDOURIDYLATE SYNTHASE PUS7L"/>
    <property type="match status" value="1"/>
</dbReference>
<evidence type="ECO:0000259" key="5">
    <source>
        <dbReference type="PROSITE" id="PS50984"/>
    </source>
</evidence>
<gene>
    <name evidence="6" type="ORF">LY90DRAFT_668387</name>
</gene>
<dbReference type="OrthoDB" id="447290at2759"/>
<dbReference type="GO" id="GO:0031429">
    <property type="term" value="C:box H/ACA snoRNP complex"/>
    <property type="evidence" value="ECO:0007669"/>
    <property type="project" value="EnsemblFungi"/>
</dbReference>
<dbReference type="InterPro" id="IPR001656">
    <property type="entry name" value="PsdUridine_synth_TruD"/>
</dbReference>
<sequence length="642" mass="74414">MDDTDNKRKRDENIDNNFNSDKKIKNNDSIIINNETLKSLKKINDFKNDFPYEKDVGIIKFVNENNPGFTVSLKQRYKDFLVNEIDEKGNIVHLTSIELEKKEEENVIDDNLSQEEKDNKAFELLKNYIKEEDKIEQIKKIIKENGKDNIVVTTEDIPNKEDRTKLHQFFRKHFSNRIETETKKDTVKINIHWANGKGTDMRSSQKGNAYWKQLGGEFCQFTMYKSNKETMNAINIIAYTLYSTPKCFGIAGTKDKRGITVQNVTGFHMTPDKIEKANKHLLQQGIQLGNFKFVKKGLKLGDLQGNLFNIILRKLSVDNEKIISDAIDSLKNVGFINYFGMQRFGTTSLPTYEVGKVILKKNWKKAVELILMEKTGESERVRKARQTWKETHDPKKTLEDMPKNCTAESAILRTFEKMGQINVYSNALLNIPRNLRMMYVHAYQSYIWNMAATYHIEKYGYKPAIGDLVITEEKQKVMNDKKKRNQHKEKPEIITKENIDKYTIYDIVLPMPGHDIIYPNNDIKEYYENLLKKDGIDPKDMKTINREYFLPGSYRKLIVKPGNVEWKIIGYNDEEADLALSDLDKLNGKEVPVDIPDGKFKALQISFSLPTSSYATMALREVTKMDTSIKSIKESGETVEEE</sequence>
<evidence type="ECO:0000313" key="6">
    <source>
        <dbReference type="EMBL" id="ORY61969.1"/>
    </source>
</evidence>
<evidence type="ECO:0000313" key="7">
    <source>
        <dbReference type="Proteomes" id="UP000193920"/>
    </source>
</evidence>
<dbReference type="GO" id="GO:0031119">
    <property type="term" value="P:tRNA pseudouridine synthesis"/>
    <property type="evidence" value="ECO:0007669"/>
    <property type="project" value="EnsemblFungi"/>
</dbReference>
<accession>A0A1Y2DS18</accession>
<dbReference type="GO" id="GO:0009982">
    <property type="term" value="F:pseudouridine synthase activity"/>
    <property type="evidence" value="ECO:0007669"/>
    <property type="project" value="EnsemblFungi"/>
</dbReference>
<name>A0A1Y2DS18_9FUNG</name>
<dbReference type="InterPro" id="IPR020119">
    <property type="entry name" value="PsdUridine_synth_TruD_CS"/>
</dbReference>
<dbReference type="SUPFAM" id="SSF55120">
    <property type="entry name" value="Pseudouridine synthase"/>
    <property type="match status" value="1"/>
</dbReference>
<evidence type="ECO:0000256" key="1">
    <source>
        <dbReference type="ARBA" id="ARBA00007953"/>
    </source>
</evidence>
<dbReference type="PIRSF" id="PIRSF037016">
    <property type="entry name" value="Pseudouridin_synth_euk_prd"/>
    <property type="match status" value="1"/>
</dbReference>
<reference evidence="6 7" key="1">
    <citation type="submission" date="2016-08" db="EMBL/GenBank/DDBJ databases">
        <title>A Parts List for Fungal Cellulosomes Revealed by Comparative Genomics.</title>
        <authorList>
            <consortium name="DOE Joint Genome Institute"/>
            <person name="Haitjema C.H."/>
            <person name="Gilmore S.P."/>
            <person name="Henske J.K."/>
            <person name="Solomon K.V."/>
            <person name="De Groot R."/>
            <person name="Kuo A."/>
            <person name="Mondo S.J."/>
            <person name="Salamov A.A."/>
            <person name="Labutti K."/>
            <person name="Zhao Z."/>
            <person name="Chiniquy J."/>
            <person name="Barry K."/>
            <person name="Brewer H.M."/>
            <person name="Purvine S.O."/>
            <person name="Wright A.T."/>
            <person name="Boxma B."/>
            <person name="Van Alen T."/>
            <person name="Hackstein J.H."/>
            <person name="Baker S.E."/>
            <person name="Grigoriev I.V."/>
            <person name="O'Malley M.A."/>
        </authorList>
    </citation>
    <scope>NUCLEOTIDE SEQUENCE [LARGE SCALE GENOMIC DNA]</scope>
    <source>
        <strain evidence="6 7">G1</strain>
    </source>
</reference>
<dbReference type="AlphaFoldDB" id="A0A1Y2DS18"/>
<dbReference type="NCBIfam" id="TIGR00094">
    <property type="entry name" value="tRNA_TruD_broad"/>
    <property type="match status" value="1"/>
</dbReference>
<dbReference type="CDD" id="cd02576">
    <property type="entry name" value="PseudoU_synth_ScPUS7"/>
    <property type="match status" value="1"/>
</dbReference>
<dbReference type="InterPro" id="IPR020103">
    <property type="entry name" value="PsdUridine_synth_cat_dom_sf"/>
</dbReference>
<keyword evidence="3" id="KW-0413">Isomerase</keyword>
<organism evidence="6 7">
    <name type="scientific">Neocallimastix californiae</name>
    <dbReference type="NCBI Taxonomy" id="1754190"/>
    <lineage>
        <taxon>Eukaryota</taxon>
        <taxon>Fungi</taxon>
        <taxon>Fungi incertae sedis</taxon>
        <taxon>Chytridiomycota</taxon>
        <taxon>Chytridiomycota incertae sedis</taxon>
        <taxon>Neocallimastigomycetes</taxon>
        <taxon>Neocallimastigales</taxon>
        <taxon>Neocallimastigaceae</taxon>
        <taxon>Neocallimastix</taxon>
    </lineage>
</organism>
<dbReference type="Gene3D" id="3.30.2350.20">
    <property type="entry name" value="TruD, catalytic domain"/>
    <property type="match status" value="2"/>
</dbReference>
<dbReference type="GO" id="GO:0031120">
    <property type="term" value="P:snRNA pseudouridine synthesis"/>
    <property type="evidence" value="ECO:0007669"/>
    <property type="project" value="EnsemblFungi"/>
</dbReference>
<dbReference type="GO" id="GO:0003723">
    <property type="term" value="F:RNA binding"/>
    <property type="evidence" value="ECO:0007669"/>
    <property type="project" value="InterPro"/>
</dbReference>
<dbReference type="STRING" id="1754190.A0A1Y2DS18"/>
<dbReference type="GO" id="GO:0000455">
    <property type="term" value="P:enzyme-directed rRNA pseudouridine synthesis"/>
    <property type="evidence" value="ECO:0007669"/>
    <property type="project" value="EnsemblFungi"/>
</dbReference>
<evidence type="ECO:0000256" key="4">
    <source>
        <dbReference type="SAM" id="MobiDB-lite"/>
    </source>
</evidence>
<dbReference type="InterPro" id="IPR011760">
    <property type="entry name" value="PsdUridine_synth_TruD_insert"/>
</dbReference>
<dbReference type="EMBL" id="MCOG01000058">
    <property type="protein sequence ID" value="ORY61969.1"/>
    <property type="molecule type" value="Genomic_DNA"/>
</dbReference>
<dbReference type="Pfam" id="PF01142">
    <property type="entry name" value="TruD"/>
    <property type="match status" value="1"/>
</dbReference>
<dbReference type="InterPro" id="IPR042214">
    <property type="entry name" value="TruD_catalytic"/>
</dbReference>
<dbReference type="PANTHER" id="PTHR13326">
    <property type="entry name" value="TRNA PSEUDOURIDINE SYNTHASE D"/>
    <property type="match status" value="1"/>
</dbReference>
<feature type="domain" description="TRUD" evidence="5">
    <location>
        <begin position="334"/>
        <end position="560"/>
    </location>
</feature>
<dbReference type="Proteomes" id="UP000193920">
    <property type="component" value="Unassembled WGS sequence"/>
</dbReference>
<feature type="compositionally biased region" description="Basic and acidic residues" evidence="4">
    <location>
        <begin position="1"/>
        <end position="13"/>
    </location>
</feature>
<protein>
    <submittedName>
        <fullName evidence="6">tRNA pseudouridine synthase D</fullName>
    </submittedName>
</protein>
<evidence type="ECO:0000256" key="2">
    <source>
        <dbReference type="ARBA" id="ARBA00022694"/>
    </source>
</evidence>
<dbReference type="PROSITE" id="PS50984">
    <property type="entry name" value="TRUD"/>
    <property type="match status" value="1"/>
</dbReference>
<comment type="similarity">
    <text evidence="1">Belongs to the pseudouridine synthase TruD family.</text>
</comment>
<dbReference type="PROSITE" id="PS01268">
    <property type="entry name" value="UPF0024"/>
    <property type="match status" value="1"/>
</dbReference>
<dbReference type="GO" id="GO:1990481">
    <property type="term" value="P:mRNA pseudouridine synthesis"/>
    <property type="evidence" value="ECO:0007669"/>
    <property type="project" value="EnsemblFungi"/>
</dbReference>
<keyword evidence="7" id="KW-1185">Reference proteome</keyword>
<evidence type="ECO:0000256" key="3">
    <source>
        <dbReference type="ARBA" id="ARBA00023235"/>
    </source>
</evidence>
<keyword evidence="2" id="KW-0819">tRNA processing</keyword>